<feature type="repeat" description="TPR" evidence="1">
    <location>
        <begin position="259"/>
        <end position="292"/>
    </location>
</feature>
<evidence type="ECO:0000313" key="2">
    <source>
        <dbReference type="EMBL" id="KXG74335.1"/>
    </source>
</evidence>
<dbReference type="PANTHER" id="PTHR44366:SF1">
    <property type="entry name" value="UDP-N-ACETYLGLUCOSAMINE--PEPTIDE N-ACETYLGLUCOSAMINYLTRANSFERASE 110 KDA SUBUNIT"/>
    <property type="match status" value="1"/>
</dbReference>
<keyword evidence="3" id="KW-1185">Reference proteome</keyword>
<dbReference type="Gene3D" id="1.25.40.10">
    <property type="entry name" value="Tetratricopeptide repeat domain"/>
    <property type="match status" value="2"/>
</dbReference>
<dbReference type="GO" id="GO:0006493">
    <property type="term" value="P:protein O-linked glycosylation"/>
    <property type="evidence" value="ECO:0007669"/>
    <property type="project" value="InterPro"/>
</dbReference>
<dbReference type="AlphaFoldDB" id="A0A140L1B0"/>
<dbReference type="PANTHER" id="PTHR44366">
    <property type="entry name" value="UDP-N-ACETYLGLUCOSAMINE--PEPTIDE N-ACETYLGLUCOSAMINYLTRANSFERASE 110 KDA SUBUNIT"/>
    <property type="match status" value="1"/>
</dbReference>
<keyword evidence="1" id="KW-0802">TPR repeat</keyword>
<evidence type="ECO:0000313" key="3">
    <source>
        <dbReference type="Proteomes" id="UP000070456"/>
    </source>
</evidence>
<dbReference type="EMBL" id="LOEE01000057">
    <property type="protein sequence ID" value="KXG74335.1"/>
    <property type="molecule type" value="Genomic_DNA"/>
</dbReference>
<dbReference type="RefSeq" id="WP_068557306.1">
    <property type="nucleotide sequence ID" value="NZ_LOEE01000057.1"/>
</dbReference>
<dbReference type="Pfam" id="PF13424">
    <property type="entry name" value="TPR_12"/>
    <property type="match status" value="1"/>
</dbReference>
<dbReference type="GO" id="GO:0097363">
    <property type="term" value="F:protein O-acetylglucosaminyltransferase activity"/>
    <property type="evidence" value="ECO:0007669"/>
    <property type="project" value="TreeGrafter"/>
</dbReference>
<dbReference type="STRING" id="520762.AN619_24280"/>
<dbReference type="InterPro" id="IPR011990">
    <property type="entry name" value="TPR-like_helical_dom_sf"/>
</dbReference>
<dbReference type="InterPro" id="IPR037919">
    <property type="entry name" value="OGT"/>
</dbReference>
<reference evidence="2 3" key="1">
    <citation type="submission" date="2015-12" db="EMBL/GenBank/DDBJ databases">
        <title>Draft genome sequence of the thermoanaerobe Thermotalea metallivorans, an isolate from the runoff channel of the Great Artesian Basin, Australia.</title>
        <authorList>
            <person name="Patel B.K."/>
        </authorList>
    </citation>
    <scope>NUCLEOTIDE SEQUENCE [LARGE SCALE GENOMIC DNA]</scope>
    <source>
        <strain evidence="2 3">B2-1</strain>
    </source>
</reference>
<proteinExistence type="predicted"/>
<dbReference type="InterPro" id="IPR019734">
    <property type="entry name" value="TPR_rpt"/>
</dbReference>
<accession>A0A140L1B0</accession>
<dbReference type="SUPFAM" id="SSF48452">
    <property type="entry name" value="TPR-like"/>
    <property type="match status" value="1"/>
</dbReference>
<dbReference type="Proteomes" id="UP000070456">
    <property type="component" value="Unassembled WGS sequence"/>
</dbReference>
<dbReference type="SMART" id="SM00028">
    <property type="entry name" value="TPR"/>
    <property type="match status" value="7"/>
</dbReference>
<gene>
    <name evidence="2" type="ORF">AN619_24280</name>
</gene>
<dbReference type="PROSITE" id="PS50005">
    <property type="entry name" value="TPR"/>
    <property type="match status" value="2"/>
</dbReference>
<comment type="caution">
    <text evidence="2">The sequence shown here is derived from an EMBL/GenBank/DDBJ whole genome shotgun (WGS) entry which is preliminary data.</text>
</comment>
<name>A0A140L1B0_9FIRM</name>
<organism evidence="2 3">
    <name type="scientific">Thermotalea metallivorans</name>
    <dbReference type="NCBI Taxonomy" id="520762"/>
    <lineage>
        <taxon>Bacteria</taxon>
        <taxon>Bacillati</taxon>
        <taxon>Bacillota</taxon>
        <taxon>Clostridia</taxon>
        <taxon>Peptostreptococcales</taxon>
        <taxon>Thermotaleaceae</taxon>
        <taxon>Thermotalea</taxon>
    </lineage>
</organism>
<evidence type="ECO:0000256" key="1">
    <source>
        <dbReference type="PROSITE-ProRule" id="PRU00339"/>
    </source>
</evidence>
<feature type="repeat" description="TPR" evidence="1">
    <location>
        <begin position="298"/>
        <end position="331"/>
    </location>
</feature>
<dbReference type="Pfam" id="PF13181">
    <property type="entry name" value="TPR_8"/>
    <property type="match status" value="1"/>
</dbReference>
<dbReference type="Pfam" id="PF13174">
    <property type="entry name" value="TPR_6"/>
    <property type="match status" value="1"/>
</dbReference>
<dbReference type="OrthoDB" id="1947696at2"/>
<sequence>MNKFFIFFPTRQQRHDYIKKILDMEQGDKEGGIVGSGIERIIYKKSHRNIPGFWAGIYLCLERDHKNLLENIQAVIPSHWVDDAVFFPTQMMKRKEMEALWEKKYCFTQGEDASDAWKIFFQEVQAHLRQGRIDIAGVALMYIYKHNPYFLKKYKRYYIFEDIAYAYEAKGELYKSIKYLKAQTRLQPNSTEAYLNMSSFLILNGLSAEAINVCKEGLKINATDAYLNNNLLIAYLNEGHIETAIDYLNQRIAQNPQTSMNWKLMGDIFCEIENFDGAVRCYQKALQVNSADLKEVKTDIYYSLGICYQHMGQIRKAIKYYKCLLAYNKTDPMALLNLSKLYGEDLKQYHLAEKYAERLVHLYPENGYGHHNLGLIYFYTSRFDKAKWHLYRAKKLVPDYQPVYDAIKELKKITN</sequence>
<protein>
    <submittedName>
        <fullName evidence="2">Uncharacterized protein</fullName>
    </submittedName>
</protein>